<keyword evidence="3" id="KW-0812">Transmembrane</keyword>
<dbReference type="Proteomes" id="UP000007267">
    <property type="component" value="Unassembled WGS sequence"/>
</dbReference>
<dbReference type="PANTHER" id="PTHR48423">
    <property type="entry name" value="INTERLEUKIN-27 RECEPTOR SUBUNIT ALPHA"/>
    <property type="match status" value="1"/>
</dbReference>
<dbReference type="AlphaFoldDB" id="K7GF41"/>
<dbReference type="InterPro" id="IPR003961">
    <property type="entry name" value="FN3_dom"/>
</dbReference>
<feature type="domain" description="Fibronectin type-III" evidence="11">
    <location>
        <begin position="299"/>
        <end position="398"/>
    </location>
</feature>
<keyword evidence="9" id="KW-0325">Glycoprotein</keyword>
<dbReference type="EMBL" id="AGCU01023953">
    <property type="status" value="NOT_ANNOTATED_CDS"/>
    <property type="molecule type" value="Genomic_DNA"/>
</dbReference>
<accession>K7GF41</accession>
<dbReference type="PROSITE" id="PS01355">
    <property type="entry name" value="HEMATOPO_REC_S_F1"/>
    <property type="match status" value="1"/>
</dbReference>
<evidence type="ECO:0000256" key="4">
    <source>
        <dbReference type="ARBA" id="ARBA00022729"/>
    </source>
</evidence>
<evidence type="ECO:0000256" key="7">
    <source>
        <dbReference type="ARBA" id="ARBA00023136"/>
    </source>
</evidence>
<dbReference type="EMBL" id="AGCU01023956">
    <property type="status" value="NOT_ANNOTATED_CDS"/>
    <property type="molecule type" value="Genomic_DNA"/>
</dbReference>
<evidence type="ECO:0000259" key="11">
    <source>
        <dbReference type="PROSITE" id="PS50853"/>
    </source>
</evidence>
<keyword evidence="5" id="KW-0677">Repeat</keyword>
<comment type="subcellular location">
    <subcellularLocation>
        <location evidence="1">Membrane</location>
        <topology evidence="1">Single-pass type I membrane protein</topology>
    </subcellularLocation>
</comment>
<organism evidence="12 13">
    <name type="scientific">Pelodiscus sinensis</name>
    <name type="common">Chinese softshell turtle</name>
    <name type="synonym">Trionyx sinensis</name>
    <dbReference type="NCBI Taxonomy" id="13735"/>
    <lineage>
        <taxon>Eukaryota</taxon>
        <taxon>Metazoa</taxon>
        <taxon>Chordata</taxon>
        <taxon>Craniata</taxon>
        <taxon>Vertebrata</taxon>
        <taxon>Euteleostomi</taxon>
        <taxon>Archelosauria</taxon>
        <taxon>Testudinata</taxon>
        <taxon>Testudines</taxon>
        <taxon>Cryptodira</taxon>
        <taxon>Trionychia</taxon>
        <taxon>Trionychidae</taxon>
        <taxon>Pelodiscus</taxon>
    </lineage>
</organism>
<dbReference type="InterPro" id="IPR013783">
    <property type="entry name" value="Ig-like_fold"/>
</dbReference>
<dbReference type="InterPro" id="IPR003531">
    <property type="entry name" value="Hempt_rcpt_S_F1_CS"/>
</dbReference>
<sequence length="434" mass="46976">PEGPPGMACYQMGPSGGMNCSWPSPPGPEANTTYTLHYQSLKLQPQAPTAAGSPCSLPCVPSSALSYSVADQCISWVRHDSRGAWRLLCLDLTVPVKPEPPELGLVELTPVVTVNWTNPRWPQHSPLGLACDLRYRMSGAPNWTRRSPWQVHEEDMEPNSYEFSSLEPFSAYEAQIRCIPEDRKGFWSDWSPPLTFRTPEDPEPRGPISLCAVLPGRCTRRTWSRTVPGAQCRGLAWAVGEGPCMDPAPVLPCSPSPPPSDPSFSVALSPAGPGGRVASGRPPGARTAQPAAAVEDLPAPTEVRAVAVQGQALWVTWDPSEDRLEPLEYLVEGAEECGSAKAATLRWVRSPAGTRSTRLTGDFRPRVPYQVRVYGLYPQGFGASAPVRAYTQEGVPSAGPQGLQDRSISKEASVISWEAIPLAQRNGHLAHYTL</sequence>
<dbReference type="GO" id="GO:0005886">
    <property type="term" value="C:plasma membrane"/>
    <property type="evidence" value="ECO:0007669"/>
    <property type="project" value="UniProtKB-ARBA"/>
</dbReference>
<dbReference type="SMART" id="SM00060">
    <property type="entry name" value="FN3"/>
    <property type="match status" value="2"/>
</dbReference>
<reference evidence="13" key="1">
    <citation type="submission" date="2011-10" db="EMBL/GenBank/DDBJ databases">
        <authorList>
            <consortium name="Soft-shell Turtle Genome Consortium"/>
        </authorList>
    </citation>
    <scope>NUCLEOTIDE SEQUENCE [LARGE SCALE GENOMIC DNA]</scope>
    <source>
        <strain evidence="13">Daiwa-1</strain>
    </source>
</reference>
<evidence type="ECO:0000313" key="13">
    <source>
        <dbReference type="Proteomes" id="UP000007267"/>
    </source>
</evidence>
<evidence type="ECO:0000256" key="1">
    <source>
        <dbReference type="ARBA" id="ARBA00004479"/>
    </source>
</evidence>
<dbReference type="PROSITE" id="PS50853">
    <property type="entry name" value="FN3"/>
    <property type="match status" value="2"/>
</dbReference>
<evidence type="ECO:0000256" key="9">
    <source>
        <dbReference type="ARBA" id="ARBA00023180"/>
    </source>
</evidence>
<evidence type="ECO:0000256" key="6">
    <source>
        <dbReference type="ARBA" id="ARBA00022989"/>
    </source>
</evidence>
<feature type="region of interest" description="Disordered" evidence="10">
    <location>
        <begin position="253"/>
        <end position="289"/>
    </location>
</feature>
<evidence type="ECO:0000256" key="2">
    <source>
        <dbReference type="ARBA" id="ARBA00008921"/>
    </source>
</evidence>
<dbReference type="Gene3D" id="2.60.40.10">
    <property type="entry name" value="Immunoglobulins"/>
    <property type="match status" value="2"/>
</dbReference>
<keyword evidence="4" id="KW-0732">Signal</keyword>
<feature type="domain" description="Fibronectin type-III" evidence="11">
    <location>
        <begin position="97"/>
        <end position="201"/>
    </location>
</feature>
<evidence type="ECO:0000256" key="10">
    <source>
        <dbReference type="SAM" id="MobiDB-lite"/>
    </source>
</evidence>
<dbReference type="PANTHER" id="PTHR48423:SF1">
    <property type="entry name" value="INTERLEUKIN-27 RECEPTOR SUBUNIT ALPHA"/>
    <property type="match status" value="1"/>
</dbReference>
<dbReference type="EMBL" id="AGCU01023954">
    <property type="status" value="NOT_ANNOTATED_CDS"/>
    <property type="molecule type" value="Genomic_DNA"/>
</dbReference>
<keyword evidence="8" id="KW-0675">Receptor</keyword>
<dbReference type="InterPro" id="IPR052672">
    <property type="entry name" value="Type1_Cytokine_Rcpt_Type2"/>
</dbReference>
<reference evidence="13" key="2">
    <citation type="journal article" date="2013" name="Nat. Genet.">
        <title>The draft genomes of soft-shell turtle and green sea turtle yield insights into the development and evolution of the turtle-specific body plan.</title>
        <authorList>
            <person name="Wang Z."/>
            <person name="Pascual-Anaya J."/>
            <person name="Zadissa A."/>
            <person name="Li W."/>
            <person name="Niimura Y."/>
            <person name="Huang Z."/>
            <person name="Li C."/>
            <person name="White S."/>
            <person name="Xiong Z."/>
            <person name="Fang D."/>
            <person name="Wang B."/>
            <person name="Ming Y."/>
            <person name="Chen Y."/>
            <person name="Zheng Y."/>
            <person name="Kuraku S."/>
            <person name="Pignatelli M."/>
            <person name="Herrero J."/>
            <person name="Beal K."/>
            <person name="Nozawa M."/>
            <person name="Li Q."/>
            <person name="Wang J."/>
            <person name="Zhang H."/>
            <person name="Yu L."/>
            <person name="Shigenobu S."/>
            <person name="Wang J."/>
            <person name="Liu J."/>
            <person name="Flicek P."/>
            <person name="Searle S."/>
            <person name="Wang J."/>
            <person name="Kuratani S."/>
            <person name="Yin Y."/>
            <person name="Aken B."/>
            <person name="Zhang G."/>
            <person name="Irie N."/>
        </authorList>
    </citation>
    <scope>NUCLEOTIDE SEQUENCE [LARGE SCALE GENOMIC DNA]</scope>
    <source>
        <strain evidence="13">Daiwa-1</strain>
    </source>
</reference>
<reference evidence="12" key="4">
    <citation type="submission" date="2025-09" db="UniProtKB">
        <authorList>
            <consortium name="Ensembl"/>
        </authorList>
    </citation>
    <scope>IDENTIFICATION</scope>
</reference>
<evidence type="ECO:0000256" key="3">
    <source>
        <dbReference type="ARBA" id="ARBA00022692"/>
    </source>
</evidence>
<dbReference type="OMA" id="TCCCSLI"/>
<dbReference type="SUPFAM" id="SSF49265">
    <property type="entry name" value="Fibronectin type III"/>
    <property type="match status" value="3"/>
</dbReference>
<dbReference type="CDD" id="cd00063">
    <property type="entry name" value="FN3"/>
    <property type="match status" value="2"/>
</dbReference>
<evidence type="ECO:0000313" key="12">
    <source>
        <dbReference type="Ensembl" id="ENSPSIP00000018902.1"/>
    </source>
</evidence>
<keyword evidence="6" id="KW-1133">Transmembrane helix</keyword>
<keyword evidence="7" id="KW-0472">Membrane</keyword>
<dbReference type="EMBL" id="AGCU01023955">
    <property type="status" value="NOT_ANNOTATED_CDS"/>
    <property type="molecule type" value="Genomic_DNA"/>
</dbReference>
<reference evidence="12" key="3">
    <citation type="submission" date="2025-08" db="UniProtKB">
        <authorList>
            <consortium name="Ensembl"/>
        </authorList>
    </citation>
    <scope>IDENTIFICATION</scope>
</reference>
<name>K7GF41_PELSI</name>
<keyword evidence="13" id="KW-1185">Reference proteome</keyword>
<evidence type="ECO:0000256" key="5">
    <source>
        <dbReference type="ARBA" id="ARBA00022737"/>
    </source>
</evidence>
<dbReference type="GeneTree" id="ENSGT00940000159829"/>
<dbReference type="GO" id="GO:0004896">
    <property type="term" value="F:cytokine receptor activity"/>
    <property type="evidence" value="ECO:0007669"/>
    <property type="project" value="InterPro"/>
</dbReference>
<protein>
    <recommendedName>
        <fullName evidence="11">Fibronectin type-III domain-containing protein</fullName>
    </recommendedName>
</protein>
<proteinExistence type="inferred from homology"/>
<comment type="similarity">
    <text evidence="2">Belongs to the type I cytokine receptor family. Type 2 subfamily.</text>
</comment>
<dbReference type="Ensembl" id="ENSPSIT00000018988.1">
    <property type="protein sequence ID" value="ENSPSIP00000018902.1"/>
    <property type="gene ID" value="ENSPSIG00000016734.1"/>
</dbReference>
<dbReference type="InterPro" id="IPR036116">
    <property type="entry name" value="FN3_sf"/>
</dbReference>
<evidence type="ECO:0000256" key="8">
    <source>
        <dbReference type="ARBA" id="ARBA00023170"/>
    </source>
</evidence>